<keyword evidence="1" id="KW-0472">Membrane</keyword>
<reference evidence="2 3" key="1">
    <citation type="journal article" date="2019" name="Int. J. Syst. Evol. Microbiol.">
        <title>The Global Catalogue of Microorganisms (GCM) 10K type strain sequencing project: providing services to taxonomists for standard genome sequencing and annotation.</title>
        <authorList>
            <consortium name="The Broad Institute Genomics Platform"/>
            <consortium name="The Broad Institute Genome Sequencing Center for Infectious Disease"/>
            <person name="Wu L."/>
            <person name="Ma J."/>
        </authorList>
    </citation>
    <scope>NUCLEOTIDE SEQUENCE [LARGE SCALE GENOMIC DNA]</scope>
    <source>
        <strain evidence="2 3">JCM 15974</strain>
    </source>
</reference>
<proteinExistence type="predicted"/>
<dbReference type="Gene3D" id="1.25.40.10">
    <property type="entry name" value="Tetratricopeptide repeat domain"/>
    <property type="match status" value="1"/>
</dbReference>
<gene>
    <name evidence="2" type="ORF">GCM10009430_11320</name>
</gene>
<evidence type="ECO:0000313" key="2">
    <source>
        <dbReference type="EMBL" id="GAA0716048.1"/>
    </source>
</evidence>
<evidence type="ECO:0000313" key="3">
    <source>
        <dbReference type="Proteomes" id="UP001501758"/>
    </source>
</evidence>
<name>A0ABN1IK66_9FLAO</name>
<dbReference type="InterPro" id="IPR011990">
    <property type="entry name" value="TPR-like_helical_dom_sf"/>
</dbReference>
<protein>
    <recommendedName>
        <fullName evidence="4">Tetratricopeptide repeat protein</fullName>
    </recommendedName>
</protein>
<dbReference type="EMBL" id="BAAAGE010000001">
    <property type="protein sequence ID" value="GAA0716048.1"/>
    <property type="molecule type" value="Genomic_DNA"/>
</dbReference>
<accession>A0ABN1IK66</accession>
<dbReference type="Proteomes" id="UP001501758">
    <property type="component" value="Unassembled WGS sequence"/>
</dbReference>
<sequence>MSLEEDILIERFLRNKLSEEERNDFLDKITIDLDLREKFLLEKQLFETLNEKEWSYASKINTTEVEEYATLFRDNSDRLKHVIQKATTTQKRKVKIRRLTFFSAVAAAVIFAVLINFYPQDESFTIDEIYANYNTDELPSLVTRNSKEVQKDLTLAERNFKNKNYKEALLYVDRLLKVDTENSTLYLYKAISLTETGEFAMSEASLDIFIHSDLVDSEKGYWYKALLYLKAKDLEKCEQILQIIIKNSYFNDQKAKRLLKDLDTYEQ</sequence>
<dbReference type="RefSeq" id="WP_343911320.1">
    <property type="nucleotide sequence ID" value="NZ_BAAAGE010000001.1"/>
</dbReference>
<evidence type="ECO:0008006" key="4">
    <source>
        <dbReference type="Google" id="ProtNLM"/>
    </source>
</evidence>
<feature type="transmembrane region" description="Helical" evidence="1">
    <location>
        <begin position="99"/>
        <end position="118"/>
    </location>
</feature>
<keyword evidence="1" id="KW-0812">Transmembrane</keyword>
<evidence type="ECO:0000256" key="1">
    <source>
        <dbReference type="SAM" id="Phobius"/>
    </source>
</evidence>
<organism evidence="2 3">
    <name type="scientific">Aquimarina litoralis</name>
    <dbReference type="NCBI Taxonomy" id="584605"/>
    <lineage>
        <taxon>Bacteria</taxon>
        <taxon>Pseudomonadati</taxon>
        <taxon>Bacteroidota</taxon>
        <taxon>Flavobacteriia</taxon>
        <taxon>Flavobacteriales</taxon>
        <taxon>Flavobacteriaceae</taxon>
        <taxon>Aquimarina</taxon>
    </lineage>
</organism>
<dbReference type="SUPFAM" id="SSF48452">
    <property type="entry name" value="TPR-like"/>
    <property type="match status" value="1"/>
</dbReference>
<keyword evidence="3" id="KW-1185">Reference proteome</keyword>
<keyword evidence="1" id="KW-1133">Transmembrane helix</keyword>
<comment type="caution">
    <text evidence="2">The sequence shown here is derived from an EMBL/GenBank/DDBJ whole genome shotgun (WGS) entry which is preliminary data.</text>
</comment>